<gene>
    <name evidence="2" type="ORF">R3P38DRAFT_2797490</name>
</gene>
<feature type="region of interest" description="Disordered" evidence="1">
    <location>
        <begin position="202"/>
        <end position="254"/>
    </location>
</feature>
<feature type="compositionally biased region" description="Polar residues" evidence="1">
    <location>
        <begin position="1"/>
        <end position="10"/>
    </location>
</feature>
<name>A0AAW0A2D9_9AGAR</name>
<sequence length="342" mass="37334">MSNEIVSRTIRNAERFRHGQCKQHEGASDVNVVEDARTKDGGGGGGGREIEMDADGAAQARRRAAAPAPPTTSSPPANGDEDDLDEGVIIDGHHIRVATRLLKLAQHVLRPNSSTAPWTASTVLPPRRCTLTPTRPTPSFRTTLHTSRPASPLDVGNSFPPHPDSYESAIDRTPSCGGRRGRYPNGGVCEVELEVKDEVDVRDGGEVRMEVEVKADAPPPDDGDKDDCDDHEGGIIERHSITSTSTRPSTPRPSTRLHIFLPLVLRPPNYFPDDPAPSRHQEHDDTSTHRRPPTSHQIRDRTQTAGGLRRERRPPANRPHQNLGLGCIASSSRGKNAMHQHL</sequence>
<evidence type="ECO:0000256" key="1">
    <source>
        <dbReference type="SAM" id="MobiDB-lite"/>
    </source>
</evidence>
<accession>A0AAW0A2D9</accession>
<feature type="compositionally biased region" description="Low complexity" evidence="1">
    <location>
        <begin position="242"/>
        <end position="254"/>
    </location>
</feature>
<evidence type="ECO:0000313" key="3">
    <source>
        <dbReference type="Proteomes" id="UP001362999"/>
    </source>
</evidence>
<dbReference type="Proteomes" id="UP001362999">
    <property type="component" value="Unassembled WGS sequence"/>
</dbReference>
<dbReference type="EMBL" id="JAWWNJ010000089">
    <property type="protein sequence ID" value="KAK7000224.1"/>
    <property type="molecule type" value="Genomic_DNA"/>
</dbReference>
<evidence type="ECO:0000313" key="2">
    <source>
        <dbReference type="EMBL" id="KAK7000224.1"/>
    </source>
</evidence>
<feature type="compositionally biased region" description="Acidic residues" evidence="1">
    <location>
        <begin position="219"/>
        <end position="230"/>
    </location>
</feature>
<feature type="region of interest" description="Disordered" evidence="1">
    <location>
        <begin position="126"/>
        <end position="179"/>
    </location>
</feature>
<organism evidence="2 3">
    <name type="scientific">Favolaschia claudopus</name>
    <dbReference type="NCBI Taxonomy" id="2862362"/>
    <lineage>
        <taxon>Eukaryota</taxon>
        <taxon>Fungi</taxon>
        <taxon>Dikarya</taxon>
        <taxon>Basidiomycota</taxon>
        <taxon>Agaricomycotina</taxon>
        <taxon>Agaricomycetes</taxon>
        <taxon>Agaricomycetidae</taxon>
        <taxon>Agaricales</taxon>
        <taxon>Marasmiineae</taxon>
        <taxon>Mycenaceae</taxon>
        <taxon>Favolaschia</taxon>
    </lineage>
</organism>
<feature type="compositionally biased region" description="Basic and acidic residues" evidence="1">
    <location>
        <begin position="202"/>
        <end position="215"/>
    </location>
</feature>
<feature type="compositionally biased region" description="Low complexity" evidence="1">
    <location>
        <begin position="126"/>
        <end position="144"/>
    </location>
</feature>
<dbReference type="AlphaFoldDB" id="A0AAW0A2D9"/>
<feature type="region of interest" description="Disordered" evidence="1">
    <location>
        <begin position="268"/>
        <end position="342"/>
    </location>
</feature>
<feature type="compositionally biased region" description="Basic and acidic residues" evidence="1">
    <location>
        <begin position="231"/>
        <end position="240"/>
    </location>
</feature>
<protein>
    <submittedName>
        <fullName evidence="2">Uncharacterized protein</fullName>
    </submittedName>
</protein>
<comment type="caution">
    <text evidence="2">The sequence shown here is derived from an EMBL/GenBank/DDBJ whole genome shotgun (WGS) entry which is preliminary data.</text>
</comment>
<keyword evidence="3" id="KW-1185">Reference proteome</keyword>
<reference evidence="2 3" key="1">
    <citation type="journal article" date="2024" name="J Genomics">
        <title>Draft genome sequencing and assembly of Favolaschia claudopus CIRM-BRFM 2984 isolated from oak limbs.</title>
        <authorList>
            <person name="Navarro D."/>
            <person name="Drula E."/>
            <person name="Chaduli D."/>
            <person name="Cazenave R."/>
            <person name="Ahrendt S."/>
            <person name="Wang J."/>
            <person name="Lipzen A."/>
            <person name="Daum C."/>
            <person name="Barry K."/>
            <person name="Grigoriev I.V."/>
            <person name="Favel A."/>
            <person name="Rosso M.N."/>
            <person name="Martin F."/>
        </authorList>
    </citation>
    <scope>NUCLEOTIDE SEQUENCE [LARGE SCALE GENOMIC DNA]</scope>
    <source>
        <strain evidence="2 3">CIRM-BRFM 2984</strain>
    </source>
</reference>
<feature type="compositionally biased region" description="Basic and acidic residues" evidence="1">
    <location>
        <begin position="11"/>
        <end position="27"/>
    </location>
</feature>
<proteinExistence type="predicted"/>
<feature type="region of interest" description="Disordered" evidence="1">
    <location>
        <begin position="1"/>
        <end position="84"/>
    </location>
</feature>
<feature type="compositionally biased region" description="Basic and acidic residues" evidence="1">
    <location>
        <begin position="276"/>
        <end position="288"/>
    </location>
</feature>